<dbReference type="PROSITE" id="PS50234">
    <property type="entry name" value="VWFA"/>
    <property type="match status" value="1"/>
</dbReference>
<dbReference type="Gene3D" id="3.40.50.410">
    <property type="entry name" value="von Willebrand factor, type A domain"/>
    <property type="match status" value="1"/>
</dbReference>
<dbReference type="PRINTS" id="PR01021">
    <property type="entry name" value="OMPADOMAIN"/>
</dbReference>
<organism evidence="8">
    <name type="scientific">uncultured Desulfobacteraceae bacterium</name>
    <dbReference type="NCBI Taxonomy" id="218296"/>
    <lineage>
        <taxon>Bacteria</taxon>
        <taxon>Pseudomonadati</taxon>
        <taxon>Thermodesulfobacteriota</taxon>
        <taxon>Desulfobacteria</taxon>
        <taxon>Desulfobacterales</taxon>
        <taxon>Desulfobacteraceae</taxon>
        <taxon>environmental samples</taxon>
    </lineage>
</organism>
<dbReference type="Gene3D" id="3.30.1330.60">
    <property type="entry name" value="OmpA-like domain"/>
    <property type="match status" value="1"/>
</dbReference>
<sequence length="401" mass="42237">MKNMLKWMTFLIAATFLTGCASGPVETPGEAFAPASIDTTALEPGVGHLMIILDSSFSMAASQKGERHFDLAKTAARRMIRTLPAGMEIKSSLRSFEKGKSLYGPAMHSTDDFMAALGRMSEIGGSSSMSRGIDAVSGALSGAGEKTAAVIISDGDVIGDDPVRAAARLKKQWGDSLCVYTVHTGFDLRGARVMDGVARAGECGFFVNAKDILAPGAMADFVKRALFVPTPYPDSDGDGVFDHLDKCPATPESVKIDALGCPLDADGDGVGDDRDQCPGTLKGAGVDARGCWFLGGALFDSNDTALKPGASVALDEVARILAGNPLVRAMFIGHTDSRGSATYNMRLSIKRANAAKAYMFKKGIDPARISTAGRGETLPRASNDTEEGRAANRRIEIQIMK</sequence>
<reference evidence="8" key="1">
    <citation type="submission" date="2019-01" db="EMBL/GenBank/DDBJ databases">
        <authorList>
            <consortium name="Genoscope - CEA"/>
            <person name="William W."/>
        </authorList>
    </citation>
    <scope>NUCLEOTIDE SEQUENCE</scope>
    <source>
        <strain evidence="8">CR-1</strain>
    </source>
</reference>
<dbReference type="CDD" id="cd07185">
    <property type="entry name" value="OmpA_C-like"/>
    <property type="match status" value="1"/>
</dbReference>
<dbReference type="GO" id="GO:0009279">
    <property type="term" value="C:cell outer membrane"/>
    <property type="evidence" value="ECO:0007669"/>
    <property type="project" value="UniProtKB-SubCell"/>
</dbReference>
<keyword evidence="5" id="KW-0732">Signal</keyword>
<accession>A0A484HK38</accession>
<evidence type="ECO:0000259" key="7">
    <source>
        <dbReference type="PROSITE" id="PS51123"/>
    </source>
</evidence>
<dbReference type="InterPro" id="IPR006664">
    <property type="entry name" value="OMP_bac"/>
</dbReference>
<name>A0A484HK38_9BACT</name>
<dbReference type="GO" id="GO:0005509">
    <property type="term" value="F:calcium ion binding"/>
    <property type="evidence" value="ECO:0007669"/>
    <property type="project" value="InterPro"/>
</dbReference>
<proteinExistence type="predicted"/>
<dbReference type="InterPro" id="IPR028974">
    <property type="entry name" value="TSP_type-3_rpt"/>
</dbReference>
<dbReference type="PANTHER" id="PTHR30329:SF21">
    <property type="entry name" value="LIPOPROTEIN YIAD-RELATED"/>
    <property type="match status" value="1"/>
</dbReference>
<dbReference type="EMBL" id="CAACVI010000034">
    <property type="protein sequence ID" value="VEN74588.1"/>
    <property type="molecule type" value="Genomic_DNA"/>
</dbReference>
<dbReference type="SUPFAM" id="SSF53300">
    <property type="entry name" value="vWA-like"/>
    <property type="match status" value="1"/>
</dbReference>
<evidence type="ECO:0000256" key="5">
    <source>
        <dbReference type="SAM" id="SignalP"/>
    </source>
</evidence>
<keyword evidence="2 4" id="KW-0472">Membrane</keyword>
<gene>
    <name evidence="8" type="ORF">EPICR_40171</name>
</gene>
<evidence type="ECO:0008006" key="9">
    <source>
        <dbReference type="Google" id="ProtNLM"/>
    </source>
</evidence>
<dbReference type="SUPFAM" id="SSF103088">
    <property type="entry name" value="OmpA-like"/>
    <property type="match status" value="1"/>
</dbReference>
<dbReference type="PANTHER" id="PTHR30329">
    <property type="entry name" value="STATOR ELEMENT OF FLAGELLAR MOTOR COMPLEX"/>
    <property type="match status" value="1"/>
</dbReference>
<dbReference type="Pfam" id="PF00691">
    <property type="entry name" value="OmpA"/>
    <property type="match status" value="1"/>
</dbReference>
<feature type="chain" id="PRO_5019829218" description="Cell envelope biogenesis protein OmpA" evidence="5">
    <location>
        <begin position="22"/>
        <end position="401"/>
    </location>
</feature>
<dbReference type="PROSITE" id="PS51257">
    <property type="entry name" value="PROKAR_LIPOPROTEIN"/>
    <property type="match status" value="1"/>
</dbReference>
<dbReference type="AlphaFoldDB" id="A0A484HK38"/>
<dbReference type="InterPro" id="IPR036465">
    <property type="entry name" value="vWFA_dom_sf"/>
</dbReference>
<keyword evidence="3" id="KW-0998">Cell outer membrane</keyword>
<feature type="domain" description="OmpA-like" evidence="7">
    <location>
        <begin position="286"/>
        <end position="401"/>
    </location>
</feature>
<dbReference type="InterPro" id="IPR036737">
    <property type="entry name" value="OmpA-like_sf"/>
</dbReference>
<dbReference type="SUPFAM" id="SSF103647">
    <property type="entry name" value="TSP type-3 repeat"/>
    <property type="match status" value="1"/>
</dbReference>
<feature type="domain" description="VWFA" evidence="6">
    <location>
        <begin position="48"/>
        <end position="225"/>
    </location>
</feature>
<evidence type="ECO:0000259" key="6">
    <source>
        <dbReference type="PROSITE" id="PS50234"/>
    </source>
</evidence>
<evidence type="ECO:0000256" key="1">
    <source>
        <dbReference type="ARBA" id="ARBA00004442"/>
    </source>
</evidence>
<dbReference type="InterPro" id="IPR002035">
    <property type="entry name" value="VWF_A"/>
</dbReference>
<comment type="subcellular location">
    <subcellularLocation>
        <location evidence="1">Cell outer membrane</location>
    </subcellularLocation>
</comment>
<evidence type="ECO:0000313" key="8">
    <source>
        <dbReference type="EMBL" id="VEN74588.1"/>
    </source>
</evidence>
<dbReference type="InterPro" id="IPR006665">
    <property type="entry name" value="OmpA-like"/>
</dbReference>
<evidence type="ECO:0000256" key="2">
    <source>
        <dbReference type="ARBA" id="ARBA00023136"/>
    </source>
</evidence>
<dbReference type="Gene3D" id="4.10.1080.10">
    <property type="entry name" value="TSP type-3 repeat"/>
    <property type="match status" value="1"/>
</dbReference>
<dbReference type="PROSITE" id="PS51123">
    <property type="entry name" value="OMPA_2"/>
    <property type="match status" value="1"/>
</dbReference>
<dbReference type="Pfam" id="PF13519">
    <property type="entry name" value="VWA_2"/>
    <property type="match status" value="1"/>
</dbReference>
<evidence type="ECO:0000256" key="3">
    <source>
        <dbReference type="ARBA" id="ARBA00023237"/>
    </source>
</evidence>
<dbReference type="InterPro" id="IPR050330">
    <property type="entry name" value="Bact_OuterMem_StrucFunc"/>
</dbReference>
<feature type="signal peptide" evidence="5">
    <location>
        <begin position="1"/>
        <end position="21"/>
    </location>
</feature>
<protein>
    <recommendedName>
        <fullName evidence="9">Cell envelope biogenesis protein OmpA</fullName>
    </recommendedName>
</protein>
<evidence type="ECO:0000256" key="4">
    <source>
        <dbReference type="PROSITE-ProRule" id="PRU00473"/>
    </source>
</evidence>